<proteinExistence type="predicted"/>
<dbReference type="InterPro" id="IPR011706">
    <property type="entry name" value="Cu-oxidase_C"/>
</dbReference>
<sequence>MGKPVDPLWRDTILVRTNPPATETMRTRYEVFTGKYVFHCHNLVHEDRGMMQLVEILSS</sequence>
<dbReference type="PROSITE" id="PS00080">
    <property type="entry name" value="MULTICOPPER_OXIDASE2"/>
    <property type="match status" value="1"/>
</dbReference>
<evidence type="ECO:0000313" key="4">
    <source>
        <dbReference type="Proteomes" id="UP001302494"/>
    </source>
</evidence>
<dbReference type="RefSeq" id="WP_312743387.1">
    <property type="nucleotide sequence ID" value="NZ_CP116968.1"/>
</dbReference>
<dbReference type="Proteomes" id="UP001302494">
    <property type="component" value="Chromosome"/>
</dbReference>
<dbReference type="AlphaFoldDB" id="A0AA96GND3"/>
<reference evidence="3 4" key="1">
    <citation type="submission" date="2023-01" db="EMBL/GenBank/DDBJ databases">
        <title>Cultivation and genomic characterization of new, ubiquitous marine nitrite-oxidizing bacteria from the Nitrospirales.</title>
        <authorList>
            <person name="Mueller A.J."/>
            <person name="Daebeler A."/>
            <person name="Herbold C.W."/>
            <person name="Kirkegaard R.H."/>
            <person name="Daims H."/>
        </authorList>
    </citation>
    <scope>NUCLEOTIDE SEQUENCE [LARGE SCALE GENOMIC DNA]</scope>
    <source>
        <strain evidence="3 4">DK</strain>
    </source>
</reference>
<keyword evidence="4" id="KW-1185">Reference proteome</keyword>
<dbReference type="InterPro" id="IPR002355">
    <property type="entry name" value="Cu_oxidase_Cu_BS"/>
</dbReference>
<gene>
    <name evidence="3" type="ORF">PQG83_16575</name>
</gene>
<dbReference type="InterPro" id="IPR033138">
    <property type="entry name" value="Cu_oxidase_CS"/>
</dbReference>
<keyword evidence="1" id="KW-0479">Metal-binding</keyword>
<dbReference type="KEGG" id="nneo:PQG83_16575"/>
<accession>A0AA96GND3</accession>
<evidence type="ECO:0000259" key="2">
    <source>
        <dbReference type="Pfam" id="PF07731"/>
    </source>
</evidence>
<dbReference type="Pfam" id="PF07731">
    <property type="entry name" value="Cu-oxidase_2"/>
    <property type="match status" value="1"/>
</dbReference>
<dbReference type="EMBL" id="CP116968">
    <property type="protein sequence ID" value="WNM61354.1"/>
    <property type="molecule type" value="Genomic_DNA"/>
</dbReference>
<name>A0AA96GND3_9BACT</name>
<dbReference type="GO" id="GO:0005507">
    <property type="term" value="F:copper ion binding"/>
    <property type="evidence" value="ECO:0007669"/>
    <property type="project" value="InterPro"/>
</dbReference>
<protein>
    <submittedName>
        <fullName evidence="3">Multicopper oxidase domain-containing protein</fullName>
    </submittedName>
</protein>
<dbReference type="SUPFAM" id="SSF49503">
    <property type="entry name" value="Cupredoxins"/>
    <property type="match status" value="1"/>
</dbReference>
<feature type="domain" description="Plastocyanin-like" evidence="2">
    <location>
        <begin position="5"/>
        <end position="53"/>
    </location>
</feature>
<evidence type="ECO:0000313" key="3">
    <source>
        <dbReference type="EMBL" id="WNM61354.1"/>
    </source>
</evidence>
<dbReference type="GO" id="GO:0016491">
    <property type="term" value="F:oxidoreductase activity"/>
    <property type="evidence" value="ECO:0007669"/>
    <property type="project" value="InterPro"/>
</dbReference>
<organism evidence="3 4">
    <name type="scientific">Candidatus Nitrospira neomarina</name>
    <dbReference type="NCBI Taxonomy" id="3020899"/>
    <lineage>
        <taxon>Bacteria</taxon>
        <taxon>Pseudomonadati</taxon>
        <taxon>Nitrospirota</taxon>
        <taxon>Nitrospiria</taxon>
        <taxon>Nitrospirales</taxon>
        <taxon>Nitrospiraceae</taxon>
        <taxon>Nitrospira</taxon>
    </lineage>
</organism>
<evidence type="ECO:0000256" key="1">
    <source>
        <dbReference type="ARBA" id="ARBA00022723"/>
    </source>
</evidence>
<dbReference type="Gene3D" id="2.60.40.420">
    <property type="entry name" value="Cupredoxins - blue copper proteins"/>
    <property type="match status" value="1"/>
</dbReference>
<dbReference type="InterPro" id="IPR008972">
    <property type="entry name" value="Cupredoxin"/>
</dbReference>
<dbReference type="PROSITE" id="PS00079">
    <property type="entry name" value="MULTICOPPER_OXIDASE1"/>
    <property type="match status" value="1"/>
</dbReference>